<dbReference type="Pfam" id="PF02223">
    <property type="entry name" value="Thymidylate_kin"/>
    <property type="match status" value="1"/>
</dbReference>
<evidence type="ECO:0000313" key="15">
    <source>
        <dbReference type="Proteomes" id="UP001205843"/>
    </source>
</evidence>
<dbReference type="NCBIfam" id="TIGR00041">
    <property type="entry name" value="DTMP_kinase"/>
    <property type="match status" value="1"/>
</dbReference>
<keyword evidence="15" id="KW-1185">Reference proteome</keyword>
<keyword evidence="4 12" id="KW-0808">Transferase</keyword>
<comment type="function">
    <text evidence="11 12">Phosphorylation of dTMP to form dTDP in both de novo and salvage pathways of dTTP synthesis.</text>
</comment>
<dbReference type="GO" id="GO:0006233">
    <property type="term" value="P:dTDP biosynthetic process"/>
    <property type="evidence" value="ECO:0007669"/>
    <property type="project" value="InterPro"/>
</dbReference>
<dbReference type="PANTHER" id="PTHR10344:SF4">
    <property type="entry name" value="UMP-CMP KINASE 2, MITOCHONDRIAL"/>
    <property type="match status" value="1"/>
</dbReference>
<keyword evidence="7 12" id="KW-0418">Kinase</keyword>
<dbReference type="EC" id="2.7.4.9" evidence="2 12"/>
<evidence type="ECO:0000256" key="4">
    <source>
        <dbReference type="ARBA" id="ARBA00022679"/>
    </source>
</evidence>
<accession>A0AAE3G3R5</accession>
<dbReference type="GO" id="GO:0005829">
    <property type="term" value="C:cytosol"/>
    <property type="evidence" value="ECO:0007669"/>
    <property type="project" value="TreeGrafter"/>
</dbReference>
<evidence type="ECO:0000256" key="2">
    <source>
        <dbReference type="ARBA" id="ARBA00012980"/>
    </source>
</evidence>
<evidence type="ECO:0000256" key="10">
    <source>
        <dbReference type="ARBA" id="ARBA00048743"/>
    </source>
</evidence>
<dbReference type="GO" id="GO:0004798">
    <property type="term" value="F:dTMP kinase activity"/>
    <property type="evidence" value="ECO:0007669"/>
    <property type="project" value="UniProtKB-UniRule"/>
</dbReference>
<dbReference type="GO" id="GO:0005524">
    <property type="term" value="F:ATP binding"/>
    <property type="evidence" value="ECO:0007669"/>
    <property type="project" value="UniProtKB-UniRule"/>
</dbReference>
<evidence type="ECO:0000256" key="11">
    <source>
        <dbReference type="ARBA" id="ARBA00057735"/>
    </source>
</evidence>
<evidence type="ECO:0000256" key="5">
    <source>
        <dbReference type="ARBA" id="ARBA00022727"/>
    </source>
</evidence>
<keyword evidence="5 12" id="KW-0545">Nucleotide biosynthesis</keyword>
<organism evidence="14 15">
    <name type="scientific">Natronocella acetinitrilica</name>
    <dbReference type="NCBI Taxonomy" id="414046"/>
    <lineage>
        <taxon>Bacteria</taxon>
        <taxon>Pseudomonadati</taxon>
        <taxon>Pseudomonadota</taxon>
        <taxon>Gammaproteobacteria</taxon>
        <taxon>Chromatiales</taxon>
        <taxon>Ectothiorhodospiraceae</taxon>
        <taxon>Natronocella</taxon>
    </lineage>
</organism>
<evidence type="ECO:0000259" key="13">
    <source>
        <dbReference type="Pfam" id="PF02223"/>
    </source>
</evidence>
<evidence type="ECO:0000256" key="1">
    <source>
        <dbReference type="ARBA" id="ARBA00009776"/>
    </source>
</evidence>
<sequence>MVREGMLIVADGGEGAGKTTAMNALEAALRAEGHTVVRTREPGGTALAEEIRGLALSIRDEVLDPQAELLLMFASRAQHVANVIRPALARGAVVLCDRFTSSTFAYQGAGRGLSRERIALLAEHFQGGVTPALTVVFDIDPAIGMARARGRGALDRLESERMDFFERVRADYLRQASEDPARHLVVDASRSPERVAAAVIEPVLERCAPLLARRVERAVATSEGPA</sequence>
<comment type="similarity">
    <text evidence="1 12">Belongs to the thymidylate kinase family.</text>
</comment>
<feature type="binding site" evidence="12">
    <location>
        <begin position="12"/>
        <end position="19"/>
    </location>
    <ligand>
        <name>ATP</name>
        <dbReference type="ChEBI" id="CHEBI:30616"/>
    </ligand>
</feature>
<dbReference type="GO" id="GO:0006227">
    <property type="term" value="P:dUDP biosynthetic process"/>
    <property type="evidence" value="ECO:0007669"/>
    <property type="project" value="TreeGrafter"/>
</dbReference>
<dbReference type="Proteomes" id="UP001205843">
    <property type="component" value="Unassembled WGS sequence"/>
</dbReference>
<protein>
    <recommendedName>
        <fullName evidence="3 12">Thymidylate kinase</fullName>
        <ecNumber evidence="2 12">2.7.4.9</ecNumber>
    </recommendedName>
    <alternativeName>
        <fullName evidence="9 12">dTMP kinase</fullName>
    </alternativeName>
</protein>
<dbReference type="GO" id="GO:0006235">
    <property type="term" value="P:dTTP biosynthetic process"/>
    <property type="evidence" value="ECO:0007669"/>
    <property type="project" value="UniProtKB-UniRule"/>
</dbReference>
<dbReference type="FunFam" id="3.40.50.300:FF:000225">
    <property type="entry name" value="Thymidylate kinase"/>
    <property type="match status" value="1"/>
</dbReference>
<dbReference type="Gene3D" id="3.40.50.300">
    <property type="entry name" value="P-loop containing nucleotide triphosphate hydrolases"/>
    <property type="match status" value="1"/>
</dbReference>
<evidence type="ECO:0000256" key="9">
    <source>
        <dbReference type="ARBA" id="ARBA00029962"/>
    </source>
</evidence>
<dbReference type="InterPro" id="IPR018094">
    <property type="entry name" value="Thymidylate_kinase"/>
</dbReference>
<keyword evidence="6 12" id="KW-0547">Nucleotide-binding</keyword>
<feature type="domain" description="Thymidylate kinase-like" evidence="13">
    <location>
        <begin position="11"/>
        <end position="197"/>
    </location>
</feature>
<dbReference type="InterPro" id="IPR039430">
    <property type="entry name" value="Thymidylate_kin-like_dom"/>
</dbReference>
<evidence type="ECO:0000256" key="8">
    <source>
        <dbReference type="ARBA" id="ARBA00022840"/>
    </source>
</evidence>
<gene>
    <name evidence="12" type="primary">tmk</name>
    <name evidence="14" type="ORF">J2T57_001288</name>
</gene>
<dbReference type="SUPFAM" id="SSF52540">
    <property type="entry name" value="P-loop containing nucleoside triphosphate hydrolases"/>
    <property type="match status" value="1"/>
</dbReference>
<evidence type="ECO:0000256" key="3">
    <source>
        <dbReference type="ARBA" id="ARBA00017144"/>
    </source>
</evidence>
<dbReference type="PROSITE" id="PS01331">
    <property type="entry name" value="THYMIDYLATE_KINASE"/>
    <property type="match status" value="1"/>
</dbReference>
<name>A0AAE3G3R5_9GAMM</name>
<dbReference type="EMBL" id="JALJXV010000003">
    <property type="protein sequence ID" value="MCP1674186.1"/>
    <property type="molecule type" value="Genomic_DNA"/>
</dbReference>
<dbReference type="InterPro" id="IPR018095">
    <property type="entry name" value="Thymidylate_kin_CS"/>
</dbReference>
<evidence type="ECO:0000256" key="7">
    <source>
        <dbReference type="ARBA" id="ARBA00022777"/>
    </source>
</evidence>
<evidence type="ECO:0000256" key="12">
    <source>
        <dbReference type="HAMAP-Rule" id="MF_00165"/>
    </source>
</evidence>
<dbReference type="PANTHER" id="PTHR10344">
    <property type="entry name" value="THYMIDYLATE KINASE"/>
    <property type="match status" value="1"/>
</dbReference>
<dbReference type="InterPro" id="IPR027417">
    <property type="entry name" value="P-loop_NTPase"/>
</dbReference>
<dbReference type="AlphaFoldDB" id="A0AAE3G3R5"/>
<dbReference type="CDD" id="cd01672">
    <property type="entry name" value="TMPK"/>
    <property type="match status" value="1"/>
</dbReference>
<evidence type="ECO:0000256" key="6">
    <source>
        <dbReference type="ARBA" id="ARBA00022741"/>
    </source>
</evidence>
<dbReference type="HAMAP" id="MF_00165">
    <property type="entry name" value="Thymidylate_kinase"/>
    <property type="match status" value="1"/>
</dbReference>
<evidence type="ECO:0000313" key="14">
    <source>
        <dbReference type="EMBL" id="MCP1674186.1"/>
    </source>
</evidence>
<keyword evidence="8 12" id="KW-0067">ATP-binding</keyword>
<comment type="caution">
    <text evidence="14">The sequence shown here is derived from an EMBL/GenBank/DDBJ whole genome shotgun (WGS) entry which is preliminary data.</text>
</comment>
<proteinExistence type="inferred from homology"/>
<reference evidence="14" key="1">
    <citation type="submission" date="2022-03" db="EMBL/GenBank/DDBJ databases">
        <title>Genomic Encyclopedia of Type Strains, Phase III (KMG-III): the genomes of soil and plant-associated and newly described type strains.</title>
        <authorList>
            <person name="Whitman W."/>
        </authorList>
    </citation>
    <scope>NUCLEOTIDE SEQUENCE</scope>
    <source>
        <strain evidence="14">ANL 6-2</strain>
    </source>
</reference>
<comment type="catalytic activity">
    <reaction evidence="10 12">
        <text>dTMP + ATP = dTDP + ADP</text>
        <dbReference type="Rhea" id="RHEA:13517"/>
        <dbReference type="ChEBI" id="CHEBI:30616"/>
        <dbReference type="ChEBI" id="CHEBI:58369"/>
        <dbReference type="ChEBI" id="CHEBI:63528"/>
        <dbReference type="ChEBI" id="CHEBI:456216"/>
        <dbReference type="EC" id="2.7.4.9"/>
    </reaction>
</comment>